<evidence type="ECO:0000313" key="2">
    <source>
        <dbReference type="EMBL" id="ACL16569.1"/>
    </source>
</evidence>
<accession>B8GHG4</accession>
<feature type="domain" description="AraC effector-binding" evidence="1">
    <location>
        <begin position="2"/>
        <end position="155"/>
    </location>
</feature>
<dbReference type="eggNOG" id="arCOG03200">
    <property type="taxonomic scope" value="Archaea"/>
</dbReference>
<organism evidence="2 3">
    <name type="scientific">Methanosphaerula palustris (strain ATCC BAA-1556 / DSM 19958 / E1-9c)</name>
    <dbReference type="NCBI Taxonomy" id="521011"/>
    <lineage>
        <taxon>Archaea</taxon>
        <taxon>Methanobacteriati</taxon>
        <taxon>Methanobacteriota</taxon>
        <taxon>Stenosarchaea group</taxon>
        <taxon>Methanomicrobia</taxon>
        <taxon>Methanomicrobiales</taxon>
        <taxon>Methanoregulaceae</taxon>
        <taxon>Methanosphaerula</taxon>
    </lineage>
</organism>
<dbReference type="RefSeq" id="WP_012617888.1">
    <property type="nucleotide sequence ID" value="NC_011832.1"/>
</dbReference>
<protein>
    <submittedName>
        <fullName evidence="2">Transcription activator effector binding</fullName>
    </submittedName>
</protein>
<dbReference type="PANTHER" id="PTHR40055:SF1">
    <property type="entry name" value="TRANSCRIPTIONAL REGULATOR YGIV-RELATED"/>
    <property type="match status" value="1"/>
</dbReference>
<dbReference type="InterPro" id="IPR050908">
    <property type="entry name" value="SmbC-like"/>
</dbReference>
<dbReference type="KEGG" id="mpl:Mpal_1231"/>
<dbReference type="Proteomes" id="UP000002457">
    <property type="component" value="Chromosome"/>
</dbReference>
<dbReference type="EMBL" id="CP001338">
    <property type="protein sequence ID" value="ACL16569.1"/>
    <property type="molecule type" value="Genomic_DNA"/>
</dbReference>
<sequence length="155" mass="17112">MEEIQIIEVLPQLVLGMRQKGAYRDIPAMLGELYIYGISHQSVLTGPPVFICHEGSVEEAMVANETGDADMEVAFPIEGSIEGEGPISIYELPGGRMAKVLHRGPYEDCGPTYTRLFAWIEEQGLAVTGPVREVYLNDPTLVKPEELMTEIHVPI</sequence>
<dbReference type="Gene3D" id="3.20.80.10">
    <property type="entry name" value="Regulatory factor, effector binding domain"/>
    <property type="match status" value="1"/>
</dbReference>
<dbReference type="AlphaFoldDB" id="B8GHG4"/>
<dbReference type="SMART" id="SM00871">
    <property type="entry name" value="AraC_E_bind"/>
    <property type="match status" value="1"/>
</dbReference>
<dbReference type="InterPro" id="IPR029442">
    <property type="entry name" value="GyrI-like"/>
</dbReference>
<evidence type="ECO:0000259" key="1">
    <source>
        <dbReference type="SMART" id="SM00871"/>
    </source>
</evidence>
<dbReference type="OrthoDB" id="104532at2157"/>
<dbReference type="STRING" id="521011.Mpal_1231"/>
<dbReference type="InterPro" id="IPR010499">
    <property type="entry name" value="AraC_E-bd"/>
</dbReference>
<evidence type="ECO:0000313" key="3">
    <source>
        <dbReference type="Proteomes" id="UP000002457"/>
    </source>
</evidence>
<proteinExistence type="predicted"/>
<keyword evidence="3" id="KW-1185">Reference proteome</keyword>
<dbReference type="InterPro" id="IPR011256">
    <property type="entry name" value="Reg_factor_effector_dom_sf"/>
</dbReference>
<dbReference type="SUPFAM" id="SSF55136">
    <property type="entry name" value="Probable bacterial effector-binding domain"/>
    <property type="match status" value="1"/>
</dbReference>
<reference evidence="2 3" key="1">
    <citation type="journal article" date="2015" name="Genome Announc.">
        <title>Complete Genome Sequence of Methanosphaerula palustris E1-9CT, a Hydrogenotrophic Methanogen Isolated from a Minerotrophic Fen Peatland.</title>
        <authorList>
            <person name="Cadillo-Quiroz H."/>
            <person name="Browne P."/>
            <person name="Kyrpides N."/>
            <person name="Woyke T."/>
            <person name="Goodwin L."/>
            <person name="Detter C."/>
            <person name="Yavitt J.B."/>
            <person name="Zinder S.H."/>
        </authorList>
    </citation>
    <scope>NUCLEOTIDE SEQUENCE [LARGE SCALE GENOMIC DNA]</scope>
    <source>
        <strain evidence="3">ATCC BAA-1556 / DSM 19958 / E1-9c</strain>
    </source>
</reference>
<dbReference type="GeneID" id="7271509"/>
<name>B8GHG4_METPE</name>
<gene>
    <name evidence="2" type="ordered locus">Mpal_1231</name>
</gene>
<dbReference type="Pfam" id="PF06445">
    <property type="entry name" value="GyrI-like"/>
    <property type="match status" value="1"/>
</dbReference>
<dbReference type="HOGENOM" id="CLU_113664_2_2_2"/>
<dbReference type="PANTHER" id="PTHR40055">
    <property type="entry name" value="TRANSCRIPTIONAL REGULATOR YGIV-RELATED"/>
    <property type="match status" value="1"/>
</dbReference>